<organism evidence="2">
    <name type="scientific">Melampsora larici-populina (strain 98AG31 / pathotype 3-4-7)</name>
    <name type="common">Poplar leaf rust fungus</name>
    <dbReference type="NCBI Taxonomy" id="747676"/>
    <lineage>
        <taxon>Eukaryota</taxon>
        <taxon>Fungi</taxon>
        <taxon>Dikarya</taxon>
        <taxon>Basidiomycota</taxon>
        <taxon>Pucciniomycotina</taxon>
        <taxon>Pucciniomycetes</taxon>
        <taxon>Pucciniales</taxon>
        <taxon>Melampsoraceae</taxon>
        <taxon>Melampsora</taxon>
    </lineage>
</organism>
<sequence>MYLPCGSTPTNTIAWTVKSQSEICIFSAPRPHSIHAKHTIGGLLVSFAPPLTSYELNKIIHSWPHLNDKQATYTLEDTWTYATAFKNFDPIISITPESTSFLLLAVPSAILTWSKDAEAPDKGLTEYLL</sequence>
<protein>
    <submittedName>
        <fullName evidence="1">Uncharacterized protein</fullName>
    </submittedName>
</protein>
<evidence type="ECO:0000313" key="2">
    <source>
        <dbReference type="Proteomes" id="UP000001072"/>
    </source>
</evidence>
<name>F4RNP8_MELLP</name>
<dbReference type="RefSeq" id="XP_007410708.1">
    <property type="nucleotide sequence ID" value="XM_007410646.1"/>
</dbReference>
<proteinExistence type="predicted"/>
<dbReference type="Proteomes" id="UP000001072">
    <property type="component" value="Unassembled WGS sequence"/>
</dbReference>
<accession>F4RNP8</accession>
<keyword evidence="2" id="KW-1185">Reference proteome</keyword>
<gene>
    <name evidence="1" type="ORF">MELLADRAFT_107108</name>
</gene>
<dbReference type="KEGG" id="mlr:MELLADRAFT_107108"/>
<dbReference type="EMBL" id="GL883110">
    <property type="protein sequence ID" value="EGG06057.1"/>
    <property type="molecule type" value="Genomic_DNA"/>
</dbReference>
<dbReference type="VEuPathDB" id="FungiDB:MELLADRAFT_107108"/>
<evidence type="ECO:0000313" key="1">
    <source>
        <dbReference type="EMBL" id="EGG06057.1"/>
    </source>
</evidence>
<dbReference type="GeneID" id="18923088"/>
<dbReference type="InParanoid" id="F4RNP8"/>
<dbReference type="AlphaFoldDB" id="F4RNP8"/>
<dbReference type="HOGENOM" id="CLU_1949297_0_0_1"/>
<reference evidence="2" key="1">
    <citation type="journal article" date="2011" name="Proc. Natl. Acad. Sci. U.S.A.">
        <title>Obligate biotrophy features unraveled by the genomic analysis of rust fungi.</title>
        <authorList>
            <person name="Duplessis S."/>
            <person name="Cuomo C.A."/>
            <person name="Lin Y.-C."/>
            <person name="Aerts A."/>
            <person name="Tisserant E."/>
            <person name="Veneault-Fourrey C."/>
            <person name="Joly D.L."/>
            <person name="Hacquard S."/>
            <person name="Amselem J."/>
            <person name="Cantarel B.L."/>
            <person name="Chiu R."/>
            <person name="Coutinho P.M."/>
            <person name="Feau N."/>
            <person name="Field M."/>
            <person name="Frey P."/>
            <person name="Gelhaye E."/>
            <person name="Goldberg J."/>
            <person name="Grabherr M.G."/>
            <person name="Kodira C.D."/>
            <person name="Kohler A."/>
            <person name="Kuees U."/>
            <person name="Lindquist E.A."/>
            <person name="Lucas S.M."/>
            <person name="Mago R."/>
            <person name="Mauceli E."/>
            <person name="Morin E."/>
            <person name="Murat C."/>
            <person name="Pangilinan J.L."/>
            <person name="Park R."/>
            <person name="Pearson M."/>
            <person name="Quesneville H."/>
            <person name="Rouhier N."/>
            <person name="Sakthikumar S."/>
            <person name="Salamov A.A."/>
            <person name="Schmutz J."/>
            <person name="Selles B."/>
            <person name="Shapiro H."/>
            <person name="Tanguay P."/>
            <person name="Tuskan G.A."/>
            <person name="Henrissat B."/>
            <person name="Van de Peer Y."/>
            <person name="Rouze P."/>
            <person name="Ellis J.G."/>
            <person name="Dodds P.N."/>
            <person name="Schein J.E."/>
            <person name="Zhong S."/>
            <person name="Hamelin R.C."/>
            <person name="Grigoriev I.V."/>
            <person name="Szabo L.J."/>
            <person name="Martin F."/>
        </authorList>
    </citation>
    <scope>NUCLEOTIDE SEQUENCE [LARGE SCALE GENOMIC DNA]</scope>
    <source>
        <strain evidence="2">98AG31 / pathotype 3-4-7</strain>
    </source>
</reference>